<dbReference type="EMBL" id="PUIA01000016">
    <property type="protein sequence ID" value="PQO38971.1"/>
    <property type="molecule type" value="Genomic_DNA"/>
</dbReference>
<protein>
    <recommendedName>
        <fullName evidence="1">BON domain-containing protein</fullName>
    </recommendedName>
</protein>
<gene>
    <name evidence="2" type="ORF">C5Y96_03610</name>
</gene>
<reference evidence="2 3" key="1">
    <citation type="submission" date="2018-02" db="EMBL/GenBank/DDBJ databases">
        <title>Comparative genomes isolates from brazilian mangrove.</title>
        <authorList>
            <person name="Araujo J.E."/>
            <person name="Taketani R.G."/>
            <person name="Silva M.C.P."/>
            <person name="Loureco M.V."/>
            <person name="Andreote F.D."/>
        </authorList>
    </citation>
    <scope>NUCLEOTIDE SEQUENCE [LARGE SCALE GENOMIC DNA]</scope>
    <source>
        <strain evidence="2 3">HEX-2 MGV</strain>
    </source>
</reference>
<dbReference type="PROSITE" id="PS50914">
    <property type="entry name" value="BON"/>
    <property type="match status" value="1"/>
</dbReference>
<evidence type="ECO:0000313" key="2">
    <source>
        <dbReference type="EMBL" id="PQO38971.1"/>
    </source>
</evidence>
<dbReference type="AlphaFoldDB" id="A0A2S8G3Z3"/>
<dbReference type="RefSeq" id="WP_105350170.1">
    <property type="nucleotide sequence ID" value="NZ_PUIA01000016.1"/>
</dbReference>
<dbReference type="Pfam" id="PF04972">
    <property type="entry name" value="BON"/>
    <property type="match status" value="1"/>
</dbReference>
<sequence length="79" mass="9013">MISSSMKDIRSRVVTALAASSNPRLRFIQVELDEEHENTVCLSGRVASFYQKQLAQELVRSIDSDVEVRNDLRVDDSTW</sequence>
<dbReference type="OrthoDB" id="214050at2"/>
<dbReference type="Gene3D" id="3.30.1340.30">
    <property type="match status" value="1"/>
</dbReference>
<dbReference type="Proteomes" id="UP000240009">
    <property type="component" value="Unassembled WGS sequence"/>
</dbReference>
<comment type="caution">
    <text evidence="2">The sequence shown here is derived from an EMBL/GenBank/DDBJ whole genome shotgun (WGS) entry which is preliminary data.</text>
</comment>
<evidence type="ECO:0000259" key="1">
    <source>
        <dbReference type="PROSITE" id="PS50914"/>
    </source>
</evidence>
<feature type="domain" description="BON" evidence="1">
    <location>
        <begin position="5"/>
        <end position="76"/>
    </location>
</feature>
<accession>A0A2S8G3Z3</accession>
<dbReference type="InterPro" id="IPR007055">
    <property type="entry name" value="BON_dom"/>
</dbReference>
<name>A0A2S8G3Z3_9BACT</name>
<evidence type="ECO:0000313" key="3">
    <source>
        <dbReference type="Proteomes" id="UP000240009"/>
    </source>
</evidence>
<proteinExistence type="predicted"/>
<organism evidence="2 3">
    <name type="scientific">Blastopirellula marina</name>
    <dbReference type="NCBI Taxonomy" id="124"/>
    <lineage>
        <taxon>Bacteria</taxon>
        <taxon>Pseudomonadati</taxon>
        <taxon>Planctomycetota</taxon>
        <taxon>Planctomycetia</taxon>
        <taxon>Pirellulales</taxon>
        <taxon>Pirellulaceae</taxon>
        <taxon>Blastopirellula</taxon>
    </lineage>
</organism>